<dbReference type="Proteomes" id="UP000001996">
    <property type="component" value="Unassembled WGS sequence"/>
</dbReference>
<dbReference type="GO" id="GO:0110085">
    <property type="term" value="C:mitotic actomyosin contractile ring"/>
    <property type="evidence" value="ECO:0007669"/>
    <property type="project" value="TreeGrafter"/>
</dbReference>
<gene>
    <name evidence="5" type="ORF">LELG_05029</name>
</gene>
<feature type="domain" description="Ras-GAP" evidence="3">
    <location>
        <begin position="991"/>
        <end position="1161"/>
    </location>
</feature>
<dbReference type="InterPro" id="IPR036872">
    <property type="entry name" value="CH_dom_sf"/>
</dbReference>
<dbReference type="KEGG" id="lel:PVL30_005166"/>
<dbReference type="PROSITE" id="PS50021">
    <property type="entry name" value="CH"/>
    <property type="match status" value="1"/>
</dbReference>
<dbReference type="eggNOG" id="KOG2128">
    <property type="taxonomic scope" value="Eukaryota"/>
</dbReference>
<accession>A5E5Z0</accession>
<dbReference type="GO" id="GO:0005096">
    <property type="term" value="F:GTPase activator activity"/>
    <property type="evidence" value="ECO:0007669"/>
    <property type="project" value="TreeGrafter"/>
</dbReference>
<feature type="coiled-coil region" evidence="1">
    <location>
        <begin position="819"/>
        <end position="853"/>
    </location>
</feature>
<dbReference type="Pfam" id="PF00307">
    <property type="entry name" value="CH"/>
    <property type="match status" value="1"/>
</dbReference>
<dbReference type="InterPro" id="IPR006594">
    <property type="entry name" value="LisH"/>
</dbReference>
<feature type="region of interest" description="Disordered" evidence="2">
    <location>
        <begin position="375"/>
        <end position="406"/>
    </location>
</feature>
<dbReference type="Pfam" id="PF03836">
    <property type="entry name" value="RasGAP_C"/>
    <property type="match status" value="1"/>
</dbReference>
<dbReference type="SUPFAM" id="SSF48350">
    <property type="entry name" value="GTPase activation domain, GAP"/>
    <property type="match status" value="1"/>
</dbReference>
<dbReference type="OMA" id="KGVLVHW"/>
<organism evidence="5 6">
    <name type="scientific">Lodderomyces elongisporus (strain ATCC 11503 / CBS 2605 / JCM 1781 / NBRC 1676 / NRRL YB-4239)</name>
    <name type="common">Yeast</name>
    <name type="synonym">Saccharomyces elongisporus</name>
    <dbReference type="NCBI Taxonomy" id="379508"/>
    <lineage>
        <taxon>Eukaryota</taxon>
        <taxon>Fungi</taxon>
        <taxon>Dikarya</taxon>
        <taxon>Ascomycota</taxon>
        <taxon>Saccharomycotina</taxon>
        <taxon>Pichiomycetes</taxon>
        <taxon>Debaryomycetaceae</taxon>
        <taxon>Candida/Lodderomyces clade</taxon>
        <taxon>Lodderomyces</taxon>
    </lineage>
</organism>
<dbReference type="PANTHER" id="PTHR14149:SF14">
    <property type="entry name" value="CALPONIN-HOMOLOGY (CH) DOMAIN-CONTAINING PROTEIN"/>
    <property type="match status" value="1"/>
</dbReference>
<evidence type="ECO:0008006" key="7">
    <source>
        <dbReference type="Google" id="ProtNLM"/>
    </source>
</evidence>
<sequence length="1583" mass="182238">MSYYNSQRTPNKVLQPTRRHNIDGYSSNLKLKETFDLDLDKLARELNVSPTRNRPSTRHVFTSTAFGTPSATVSSFISASPKASSSLLPPSSSSSSSSSTTTTAAKTKTKTTLDGIASRRERYQAAAATTSSGDETPSWAKQDYRKILNKSPSKVVDSYNSRAHAPRTPGTTPSSSPTKYSAGVPGDHTSPGYEYLCRIEAIKLWLQEVLDDQIEQTAVELIPYIRNGIHLAKLANAILPTQRKVFTDDTRLQFKHTENINRFFHLLDFLNMPDLFRFELTDLYDAKNIPKVWFCLHALSYILHRSDSRYPKMKDLVNVLTFTQDDIKAANKALVGAPLPKFSGADIGIDGDTKFMDAVSSPIKLSSKARTRSVVDQSPFIDTPKSPSKQLQSPSKTTRPVDIPPKTRINTSLLQEQESIKRNRDFTGSGTELEQVSPYLVKLQALCRGANFRYSMFANRILLKSFCDELTTFQSVLRGAKVRRLTIHKHRDKLQGHNHMLVQLQSIIRRKLLMSKKPKVSSKETFDETEQLQSICRGFMVRNKLEETKQKLELETSLYQTVKLQSIVRMKKVSKLTSIVLLQSKDFHTNMIDFQSIIRAKLYSKYSTVAFDDISGIVELQAMAKRNLVIDEINYKHSVIRSCKRKIIDFQSICRGAISRTRICNGVLITLMHEDDAINELFAIARGKQLRAKFHAVKAELQMLEHKSVLPVQTLFRGILSRYQKEVVLDDVYLYIDQIITLQSYVRSLRTRRTFDAVNEYYHQRVPEIVHAQAIIRKVLAQRAYRAFISNTQPTLPVVRKFAFLLIETEADIEEERKLSRSRERVVELSKINENLESEIENFDFKLTLLDKNKITVDEFAKLNHLRHSMRLPEEMNLKGLSKTIRARIECYQRLVYLLQTRPEYWGRLFQSFDHHQFKNSQQYRDLFTCLLQIFAYEQTSTSTHSREERYFIKFILTLMQNDIVQSQTLSDITKVHFTYWIEYLAHFNSRTSQRQHLKALFGAFVIQTTEDDEFDFESDPTSILSTIIAKEIRVTGTSTKKPTSDPQEAIRCPEVSTQFVRNLTSLREHCHEFFGKVQKCVDKIPHHIRVLCREAYVLSKSRYPEKSSKQHMAVAGVVFFKHYIGSIFNTPENYGIRLKQDSKEKINLHQMYRVLLQLFSMHPFSDNFLKPLNDYILSMSDPAELLIQEIIDIQSDAYDIGEYEDLMSTTKPYVKIKANSMIFLERIVTNNLETMAPDFNDQLVTVMSNLNSIVSSSNDFVILNDLNVLTFALNSSALDESITDTKTKFLFAQAKRCLLYIMRVQEQGDDLLELLISGIKPADEQKFQEILNAENEDNNVKAGHRSKAVIGNTEVVTYHELKRKCLEDILKLETMGHLTRKNSFQELLNQISDDIRKKGTERWTRFEQIKMLEMTCKKITDKEKFLRKQLQEYKRHVDQILVDSQVIPKDKKLFNIIPLFSKQYFYHRELRRRNKTPKFGSRIVSAKRLMEQNVLLSYGYDAPRNKLELIFSCHEVGKFTIEVAKGSVVVTGASAIVTLDELLALQYENKPKLSLCSNNIVFDSGNITAFIFKTFYDVQGQN</sequence>
<dbReference type="VEuPathDB" id="FungiDB:LELG_05029"/>
<dbReference type="GO" id="GO:0005516">
    <property type="term" value="F:calmodulin binding"/>
    <property type="evidence" value="ECO:0007669"/>
    <property type="project" value="TreeGrafter"/>
</dbReference>
<dbReference type="Pfam" id="PF00616">
    <property type="entry name" value="RasGAP"/>
    <property type="match status" value="1"/>
</dbReference>
<dbReference type="HOGENOM" id="CLU_000972_1_0_1"/>
<dbReference type="SUPFAM" id="SSF143885">
    <property type="entry name" value="RGC domain-like"/>
    <property type="match status" value="1"/>
</dbReference>
<dbReference type="PROSITE" id="PS50018">
    <property type="entry name" value="RAS_GTPASE_ACTIV_2"/>
    <property type="match status" value="1"/>
</dbReference>
<dbReference type="CDD" id="cd12206">
    <property type="entry name" value="RasGAP_IQGAP_related"/>
    <property type="match status" value="1"/>
</dbReference>
<name>A5E5Z0_LODEL</name>
<evidence type="ECO:0000259" key="4">
    <source>
        <dbReference type="PROSITE" id="PS50021"/>
    </source>
</evidence>
<dbReference type="GO" id="GO:0051015">
    <property type="term" value="F:actin filament binding"/>
    <property type="evidence" value="ECO:0007669"/>
    <property type="project" value="TreeGrafter"/>
</dbReference>
<evidence type="ECO:0000313" key="5">
    <source>
        <dbReference type="EMBL" id="EDK46848.1"/>
    </source>
</evidence>
<feature type="region of interest" description="Disordered" evidence="2">
    <location>
        <begin position="81"/>
        <end position="118"/>
    </location>
</feature>
<dbReference type="GO" id="GO:1903479">
    <property type="term" value="P:mitotic actomyosin contractile ring assembly actin filament organization"/>
    <property type="evidence" value="ECO:0007669"/>
    <property type="project" value="TreeGrafter"/>
</dbReference>
<dbReference type="PROSITE" id="PS50896">
    <property type="entry name" value="LISH"/>
    <property type="match status" value="1"/>
</dbReference>
<feature type="compositionally biased region" description="Low complexity" evidence="2">
    <location>
        <begin position="384"/>
        <end position="396"/>
    </location>
</feature>
<feature type="compositionally biased region" description="Low complexity" evidence="2">
    <location>
        <begin position="166"/>
        <end position="181"/>
    </location>
</feature>
<dbReference type="PANTHER" id="PTHR14149">
    <property type="entry name" value="RAS GTPASE-ACTIVATING PROTEIN WITH IQ MOTIF"/>
    <property type="match status" value="1"/>
</dbReference>
<dbReference type="FunCoup" id="A5E5Z0">
    <property type="interactions" value="365"/>
</dbReference>
<evidence type="ECO:0000313" key="6">
    <source>
        <dbReference type="Proteomes" id="UP000001996"/>
    </source>
</evidence>
<dbReference type="GeneID" id="5230811"/>
<feature type="compositionally biased region" description="Polar residues" evidence="2">
    <location>
        <begin position="1"/>
        <end position="14"/>
    </location>
</feature>
<dbReference type="EMBL" id="CH981531">
    <property type="protein sequence ID" value="EDK46848.1"/>
    <property type="molecule type" value="Genomic_DNA"/>
</dbReference>
<dbReference type="STRING" id="379508.A5E5Z0"/>
<feature type="domain" description="Calponin-homology (CH)" evidence="4">
    <location>
        <begin position="196"/>
        <end position="303"/>
    </location>
</feature>
<dbReference type="InterPro" id="IPR000593">
    <property type="entry name" value="RasGAP_C"/>
</dbReference>
<feature type="region of interest" description="Disordered" evidence="2">
    <location>
        <begin position="1"/>
        <end position="25"/>
    </location>
</feature>
<dbReference type="Gene3D" id="1.10.506.10">
    <property type="entry name" value="GTPase Activation - p120gap, domain 1"/>
    <property type="match status" value="1"/>
</dbReference>
<dbReference type="SUPFAM" id="SSF47576">
    <property type="entry name" value="Calponin-homology domain, CH-domain"/>
    <property type="match status" value="1"/>
</dbReference>
<feature type="compositionally biased region" description="Low complexity" evidence="2">
    <location>
        <begin position="81"/>
        <end position="113"/>
    </location>
</feature>
<dbReference type="Gene3D" id="1.10.418.10">
    <property type="entry name" value="Calponin-like domain"/>
    <property type="match status" value="1"/>
</dbReference>
<evidence type="ECO:0000256" key="2">
    <source>
        <dbReference type="SAM" id="MobiDB-lite"/>
    </source>
</evidence>
<keyword evidence="1" id="KW-0175">Coiled coil</keyword>
<evidence type="ECO:0000256" key="1">
    <source>
        <dbReference type="SAM" id="Coils"/>
    </source>
</evidence>
<dbReference type="InterPro" id="IPR001715">
    <property type="entry name" value="CH_dom"/>
</dbReference>
<protein>
    <recommendedName>
        <fullName evidence="7">Ras GTPase-activating-like protein IQG1</fullName>
    </recommendedName>
</protein>
<proteinExistence type="predicted"/>
<dbReference type="CDD" id="cd21206">
    <property type="entry name" value="CH_IQGAP"/>
    <property type="match status" value="1"/>
</dbReference>
<keyword evidence="6" id="KW-1185">Reference proteome</keyword>
<evidence type="ECO:0000259" key="3">
    <source>
        <dbReference type="PROSITE" id="PS50018"/>
    </source>
</evidence>
<dbReference type="PROSITE" id="PS50096">
    <property type="entry name" value="IQ"/>
    <property type="match status" value="1"/>
</dbReference>
<dbReference type="InterPro" id="IPR001936">
    <property type="entry name" value="RasGAP_dom"/>
</dbReference>
<feature type="region of interest" description="Disordered" evidence="2">
    <location>
        <begin position="155"/>
        <end position="185"/>
    </location>
</feature>
<reference evidence="5 6" key="1">
    <citation type="journal article" date="2009" name="Nature">
        <title>Evolution of pathogenicity and sexual reproduction in eight Candida genomes.</title>
        <authorList>
            <person name="Butler G."/>
            <person name="Rasmussen M.D."/>
            <person name="Lin M.F."/>
            <person name="Santos M.A."/>
            <person name="Sakthikumar S."/>
            <person name="Munro C.A."/>
            <person name="Rheinbay E."/>
            <person name="Grabherr M."/>
            <person name="Forche A."/>
            <person name="Reedy J.L."/>
            <person name="Agrafioti I."/>
            <person name="Arnaud M.B."/>
            <person name="Bates S."/>
            <person name="Brown A.J."/>
            <person name="Brunke S."/>
            <person name="Costanzo M.C."/>
            <person name="Fitzpatrick D.A."/>
            <person name="de Groot P.W."/>
            <person name="Harris D."/>
            <person name="Hoyer L.L."/>
            <person name="Hube B."/>
            <person name="Klis F.M."/>
            <person name="Kodira C."/>
            <person name="Lennard N."/>
            <person name="Logue M.E."/>
            <person name="Martin R."/>
            <person name="Neiman A.M."/>
            <person name="Nikolaou E."/>
            <person name="Quail M.A."/>
            <person name="Quinn J."/>
            <person name="Santos M.C."/>
            <person name="Schmitzberger F.F."/>
            <person name="Sherlock G."/>
            <person name="Shah P."/>
            <person name="Silverstein K.A."/>
            <person name="Skrzypek M.S."/>
            <person name="Soll D."/>
            <person name="Staggs R."/>
            <person name="Stansfield I."/>
            <person name="Stumpf M.P."/>
            <person name="Sudbery P.E."/>
            <person name="Srikantha T."/>
            <person name="Zeng Q."/>
            <person name="Berman J."/>
            <person name="Berriman M."/>
            <person name="Heitman J."/>
            <person name="Gow N.A."/>
            <person name="Lorenz M.C."/>
            <person name="Birren B.W."/>
            <person name="Kellis M."/>
            <person name="Cuomo C.A."/>
        </authorList>
    </citation>
    <scope>NUCLEOTIDE SEQUENCE [LARGE SCALE GENOMIC DNA]</scope>
    <source>
        <strain evidence="6">ATCC 11503 / BCRC 21390 / CBS 2605 / JCM 1781 / NBRC 1676 / NRRL YB-4239</strain>
    </source>
</reference>
<dbReference type="OrthoDB" id="775356at2759"/>
<dbReference type="InParanoid" id="A5E5Z0"/>
<dbReference type="SMART" id="SM00033">
    <property type="entry name" value="CH"/>
    <property type="match status" value="1"/>
</dbReference>
<dbReference type="InterPro" id="IPR008936">
    <property type="entry name" value="Rho_GTPase_activation_prot"/>
</dbReference>